<dbReference type="Proteomes" id="UP000237682">
    <property type="component" value="Unassembled WGS sequence"/>
</dbReference>
<dbReference type="EMBL" id="PUEJ01000005">
    <property type="protein sequence ID" value="PRH86770.1"/>
    <property type="molecule type" value="Genomic_DNA"/>
</dbReference>
<dbReference type="RefSeq" id="WP_105862995.1">
    <property type="nucleotide sequence ID" value="NZ_PUEJ01000005.1"/>
</dbReference>
<comment type="caution">
    <text evidence="1">The sequence shown here is derived from an EMBL/GenBank/DDBJ whole genome shotgun (WGS) entry which is preliminary data.</text>
</comment>
<accession>A0A2S9QBS4</accession>
<gene>
    <name evidence="1" type="ORF">C5L14_15825</name>
</gene>
<reference evidence="1 2" key="1">
    <citation type="submission" date="2018-02" db="EMBL/GenBank/DDBJ databases">
        <title>Whole genome sequencing of endophytic bacterium.</title>
        <authorList>
            <person name="Eedara R."/>
            <person name="Podile A.R."/>
        </authorList>
    </citation>
    <scope>NUCLEOTIDE SEQUENCE [LARGE SCALE GENOMIC DNA]</scope>
    <source>
        <strain evidence="1 2">RP1T</strain>
    </source>
</reference>
<evidence type="ECO:0000313" key="1">
    <source>
        <dbReference type="EMBL" id="PRH86770.1"/>
    </source>
</evidence>
<sequence>MDASRLAAAISPLVSTTLATELVADFIKIRQDAATQTLERASPGKFVETLVQCLQHIATGKYDAKPEVDAYFSKHVEGQTKLPEDLRICAARIGRAMYTLRNKRNVAHKGAVEPNTIDLAFAHAASSWVLSELLRQASGLTAQEAGNLIALVQAPVGTLVEEISGTRIVLADVSVRVELLLLLHSHYPDPLGVKDALSSLSRRGATTVRNRLRDLHNEKLAHGSAKGGYRLTQSGYLAAVEEIRRLLAARAA</sequence>
<evidence type="ECO:0000313" key="2">
    <source>
        <dbReference type="Proteomes" id="UP000237682"/>
    </source>
</evidence>
<proteinExistence type="predicted"/>
<keyword evidence="2" id="KW-1185">Reference proteome</keyword>
<name>A0A2S9QBS4_9HYPH</name>
<dbReference type="AlphaFoldDB" id="A0A2S9QBS4"/>
<organism evidence="1 2">
    <name type="scientific">Labrys okinawensis</name>
    <dbReference type="NCBI Taxonomy" id="346911"/>
    <lineage>
        <taxon>Bacteria</taxon>
        <taxon>Pseudomonadati</taxon>
        <taxon>Pseudomonadota</taxon>
        <taxon>Alphaproteobacteria</taxon>
        <taxon>Hyphomicrobiales</taxon>
        <taxon>Xanthobacteraceae</taxon>
        <taxon>Labrys</taxon>
    </lineage>
</organism>
<dbReference type="OrthoDB" id="8478929at2"/>
<protein>
    <submittedName>
        <fullName evidence="1">Uncharacterized protein</fullName>
    </submittedName>
</protein>